<dbReference type="InterPro" id="IPR035437">
    <property type="entry name" value="SNase_OB-fold_sf"/>
</dbReference>
<dbReference type="SMART" id="SM00318">
    <property type="entry name" value="SNc"/>
    <property type="match status" value="1"/>
</dbReference>
<reference evidence="2" key="1">
    <citation type="submission" date="2020-04" db="EMBL/GenBank/DDBJ databases">
        <authorList>
            <person name="Chiriac C."/>
            <person name="Salcher M."/>
            <person name="Ghai R."/>
            <person name="Kavagutti S V."/>
        </authorList>
    </citation>
    <scope>NUCLEOTIDE SEQUENCE</scope>
</reference>
<dbReference type="Pfam" id="PF00565">
    <property type="entry name" value="SNase"/>
    <property type="match status" value="1"/>
</dbReference>
<accession>A0A6J5L912</accession>
<name>A0A6J5L912_9CAUD</name>
<feature type="domain" description="TNase-like" evidence="1">
    <location>
        <begin position="35"/>
        <end position="150"/>
    </location>
</feature>
<dbReference type="PROSITE" id="PS50830">
    <property type="entry name" value="TNASE_3"/>
    <property type="match status" value="1"/>
</dbReference>
<dbReference type="InterPro" id="IPR016071">
    <property type="entry name" value="Staphylococal_nuclease_OB-fold"/>
</dbReference>
<evidence type="ECO:0000259" key="1">
    <source>
        <dbReference type="PROSITE" id="PS50830"/>
    </source>
</evidence>
<dbReference type="EMBL" id="LR796237">
    <property type="protein sequence ID" value="CAB4129736.1"/>
    <property type="molecule type" value="Genomic_DNA"/>
</dbReference>
<evidence type="ECO:0000313" key="2">
    <source>
        <dbReference type="EMBL" id="CAB4129736.1"/>
    </source>
</evidence>
<gene>
    <name evidence="2" type="ORF">UFOVP116_98</name>
</gene>
<proteinExistence type="predicted"/>
<organism evidence="2">
    <name type="scientific">uncultured Caudovirales phage</name>
    <dbReference type="NCBI Taxonomy" id="2100421"/>
    <lineage>
        <taxon>Viruses</taxon>
        <taxon>Duplodnaviria</taxon>
        <taxon>Heunggongvirae</taxon>
        <taxon>Uroviricota</taxon>
        <taxon>Caudoviricetes</taxon>
        <taxon>Peduoviridae</taxon>
        <taxon>Maltschvirus</taxon>
        <taxon>Maltschvirus maltsch</taxon>
    </lineage>
</organism>
<protein>
    <submittedName>
        <fullName evidence="2">COG1525 Micrococcal nuclease (Thermonuclease) homologs</fullName>
    </submittedName>
</protein>
<sequence>MKKLIKHLILVSAISYSAIATAASTPTWVSYNFPITRVVDGDTVEFAAAFLPAPLPKKLSLRIYGVDTPEKGGNAECPAEAVLAERATVFTTNAISSGKVTVINLMKWDKYGGRVIGDLFIDGRSLRESLIANGLAREYYGATKTSWCTQ</sequence>
<dbReference type="SUPFAM" id="SSF50199">
    <property type="entry name" value="Staphylococcal nuclease"/>
    <property type="match status" value="1"/>
</dbReference>
<dbReference type="Gene3D" id="2.40.50.90">
    <property type="match status" value="1"/>
</dbReference>